<keyword evidence="2" id="KW-1185">Reference proteome</keyword>
<organism evidence="1 2">
    <name type="scientific">Meloidogyne enterolobii</name>
    <name type="common">Root-knot nematode worm</name>
    <name type="synonym">Meloidogyne mayaguensis</name>
    <dbReference type="NCBI Taxonomy" id="390850"/>
    <lineage>
        <taxon>Eukaryota</taxon>
        <taxon>Metazoa</taxon>
        <taxon>Ecdysozoa</taxon>
        <taxon>Nematoda</taxon>
        <taxon>Chromadorea</taxon>
        <taxon>Rhabditida</taxon>
        <taxon>Tylenchina</taxon>
        <taxon>Tylenchomorpha</taxon>
        <taxon>Tylenchoidea</taxon>
        <taxon>Meloidogynidae</taxon>
        <taxon>Meloidogyninae</taxon>
        <taxon>Meloidogyne</taxon>
    </lineage>
</organism>
<sequence>MEYEMSKENSSLSKCLCFKRGLHYFEAFLPSKKPKEPSSSNKEDCINRLINLIINCKVFIRDLNYDGEEGSLIDIFSFMEKDEKLEGTLKKIFELSKIQSKKLDKAINEKIYREHLENKAMEYEERKECKNAIVEGAGPVGLYATFKLFIGKSLLF</sequence>
<name>A0ACB1AF70_MELEN</name>
<gene>
    <name evidence="1" type="ORF">MENTE1834_LOCUS37955</name>
</gene>
<comment type="caution">
    <text evidence="1">The sequence shown here is derived from an EMBL/GenBank/DDBJ whole genome shotgun (WGS) entry which is preliminary data.</text>
</comment>
<proteinExistence type="predicted"/>
<dbReference type="Proteomes" id="UP001497535">
    <property type="component" value="Unassembled WGS sequence"/>
</dbReference>
<protein>
    <submittedName>
        <fullName evidence="1">Uncharacterized protein</fullName>
    </submittedName>
</protein>
<dbReference type="EMBL" id="CAVMJV010000081">
    <property type="protein sequence ID" value="CAK5090184.1"/>
    <property type="molecule type" value="Genomic_DNA"/>
</dbReference>
<evidence type="ECO:0000313" key="2">
    <source>
        <dbReference type="Proteomes" id="UP001497535"/>
    </source>
</evidence>
<accession>A0ACB1AF70</accession>
<reference evidence="1" key="1">
    <citation type="submission" date="2023-11" db="EMBL/GenBank/DDBJ databases">
        <authorList>
            <person name="Poullet M."/>
        </authorList>
    </citation>
    <scope>NUCLEOTIDE SEQUENCE</scope>
    <source>
        <strain evidence="1">E1834</strain>
    </source>
</reference>
<evidence type="ECO:0000313" key="1">
    <source>
        <dbReference type="EMBL" id="CAK5090184.1"/>
    </source>
</evidence>